<dbReference type="InterPro" id="IPR002126">
    <property type="entry name" value="Cadherin-like_dom"/>
</dbReference>
<dbReference type="PROSITE" id="PS50268">
    <property type="entry name" value="CADHERIN_2"/>
    <property type="match status" value="3"/>
</dbReference>
<evidence type="ECO:0000313" key="14">
    <source>
        <dbReference type="EMBL" id="GFR96091.1"/>
    </source>
</evidence>
<keyword evidence="2" id="KW-0245">EGF-like domain</keyword>
<dbReference type="AlphaFoldDB" id="A0AAV4HG77"/>
<evidence type="ECO:0000256" key="9">
    <source>
        <dbReference type="ARBA" id="ARBA00023136"/>
    </source>
</evidence>
<feature type="domain" description="Cadherin" evidence="13">
    <location>
        <begin position="139"/>
        <end position="243"/>
    </location>
</feature>
<dbReference type="FunFam" id="2.60.40.60:FF:000024">
    <property type="entry name" value="FAT atypical cadherin 3"/>
    <property type="match status" value="1"/>
</dbReference>
<dbReference type="PANTHER" id="PTHR24026">
    <property type="entry name" value="FAT ATYPICAL CADHERIN-RELATED"/>
    <property type="match status" value="1"/>
</dbReference>
<evidence type="ECO:0000256" key="10">
    <source>
        <dbReference type="ARBA" id="ARBA00023157"/>
    </source>
</evidence>
<evidence type="ECO:0000259" key="13">
    <source>
        <dbReference type="PROSITE" id="PS50268"/>
    </source>
</evidence>
<dbReference type="PRINTS" id="PR00205">
    <property type="entry name" value="CADHERIN"/>
</dbReference>
<gene>
    <name evidence="14" type="ORF">ElyMa_000959600</name>
</gene>
<evidence type="ECO:0000256" key="8">
    <source>
        <dbReference type="ARBA" id="ARBA00022989"/>
    </source>
</evidence>
<dbReference type="SUPFAM" id="SSF49313">
    <property type="entry name" value="Cadherin-like"/>
    <property type="match status" value="3"/>
</dbReference>
<organism evidence="14 15">
    <name type="scientific">Elysia marginata</name>
    <dbReference type="NCBI Taxonomy" id="1093978"/>
    <lineage>
        <taxon>Eukaryota</taxon>
        <taxon>Metazoa</taxon>
        <taxon>Spiralia</taxon>
        <taxon>Lophotrochozoa</taxon>
        <taxon>Mollusca</taxon>
        <taxon>Gastropoda</taxon>
        <taxon>Heterobranchia</taxon>
        <taxon>Euthyneura</taxon>
        <taxon>Panpulmonata</taxon>
        <taxon>Sacoglossa</taxon>
        <taxon>Placobranchoidea</taxon>
        <taxon>Plakobranchidae</taxon>
        <taxon>Elysia</taxon>
    </lineage>
</organism>
<keyword evidence="9" id="KW-0472">Membrane</keyword>
<keyword evidence="10" id="KW-1015">Disulfide bond</keyword>
<dbReference type="SMART" id="SM00112">
    <property type="entry name" value="CA"/>
    <property type="match status" value="3"/>
</dbReference>
<proteinExistence type="predicted"/>
<comment type="caution">
    <text evidence="14">The sequence shown here is derived from an EMBL/GenBank/DDBJ whole genome shotgun (WGS) entry which is preliminary data.</text>
</comment>
<evidence type="ECO:0000256" key="3">
    <source>
        <dbReference type="ARBA" id="ARBA00022692"/>
    </source>
</evidence>
<dbReference type="InterPro" id="IPR020894">
    <property type="entry name" value="Cadherin_CS"/>
</dbReference>
<keyword evidence="8" id="KW-1133">Transmembrane helix</keyword>
<protein>
    <submittedName>
        <fullName evidence="14">Cadherin EGF LAG seven-pass G-type receptor 2</fullName>
    </submittedName>
</protein>
<keyword evidence="7" id="KW-0130">Cell adhesion</keyword>
<evidence type="ECO:0000313" key="15">
    <source>
        <dbReference type="Proteomes" id="UP000762676"/>
    </source>
</evidence>
<evidence type="ECO:0000256" key="1">
    <source>
        <dbReference type="ARBA" id="ARBA00004167"/>
    </source>
</evidence>
<keyword evidence="4" id="KW-0732">Signal</keyword>
<evidence type="ECO:0000256" key="2">
    <source>
        <dbReference type="ARBA" id="ARBA00022536"/>
    </source>
</evidence>
<dbReference type="GO" id="GO:0005886">
    <property type="term" value="C:plasma membrane"/>
    <property type="evidence" value="ECO:0007669"/>
    <property type="project" value="UniProtKB-SubCell"/>
</dbReference>
<keyword evidence="14" id="KW-0675">Receptor</keyword>
<keyword evidence="5" id="KW-0677">Repeat</keyword>
<evidence type="ECO:0000256" key="5">
    <source>
        <dbReference type="ARBA" id="ARBA00022737"/>
    </source>
</evidence>
<evidence type="ECO:0000256" key="7">
    <source>
        <dbReference type="ARBA" id="ARBA00022889"/>
    </source>
</evidence>
<feature type="domain" description="Cadherin" evidence="13">
    <location>
        <begin position="244"/>
        <end position="347"/>
    </location>
</feature>
<dbReference type="Gene3D" id="2.60.40.60">
    <property type="entry name" value="Cadherins"/>
    <property type="match status" value="3"/>
</dbReference>
<keyword evidence="6 12" id="KW-0106">Calcium</keyword>
<dbReference type="PANTHER" id="PTHR24026:SF126">
    <property type="entry name" value="PROTOCADHERIN FAT 4"/>
    <property type="match status" value="1"/>
</dbReference>
<dbReference type="GO" id="GO:0005509">
    <property type="term" value="F:calcium ion binding"/>
    <property type="evidence" value="ECO:0007669"/>
    <property type="project" value="UniProtKB-UniRule"/>
</dbReference>
<dbReference type="Pfam" id="PF00028">
    <property type="entry name" value="Cadherin"/>
    <property type="match status" value="2"/>
</dbReference>
<dbReference type="EMBL" id="BMAT01001959">
    <property type="protein sequence ID" value="GFR96091.1"/>
    <property type="molecule type" value="Genomic_DNA"/>
</dbReference>
<evidence type="ECO:0000256" key="4">
    <source>
        <dbReference type="ARBA" id="ARBA00022729"/>
    </source>
</evidence>
<comment type="subcellular location">
    <subcellularLocation>
        <location evidence="1">Membrane</location>
        <topology evidence="1">Single-pass membrane protein</topology>
    </subcellularLocation>
</comment>
<feature type="domain" description="Cadherin" evidence="13">
    <location>
        <begin position="54"/>
        <end position="139"/>
    </location>
</feature>
<evidence type="ECO:0000256" key="6">
    <source>
        <dbReference type="ARBA" id="ARBA00022837"/>
    </source>
</evidence>
<accession>A0AAV4HG77</accession>
<dbReference type="PROSITE" id="PS00232">
    <property type="entry name" value="CADHERIN_1"/>
    <property type="match status" value="2"/>
</dbReference>
<reference evidence="14 15" key="1">
    <citation type="journal article" date="2021" name="Elife">
        <title>Chloroplast acquisition without the gene transfer in kleptoplastic sea slugs, Plakobranchus ocellatus.</title>
        <authorList>
            <person name="Maeda T."/>
            <person name="Takahashi S."/>
            <person name="Yoshida T."/>
            <person name="Shimamura S."/>
            <person name="Takaki Y."/>
            <person name="Nagai Y."/>
            <person name="Toyoda A."/>
            <person name="Suzuki Y."/>
            <person name="Arimoto A."/>
            <person name="Ishii H."/>
            <person name="Satoh N."/>
            <person name="Nishiyama T."/>
            <person name="Hasebe M."/>
            <person name="Maruyama T."/>
            <person name="Minagawa J."/>
            <person name="Obokata J."/>
            <person name="Shigenobu S."/>
        </authorList>
    </citation>
    <scope>NUCLEOTIDE SEQUENCE [LARGE SCALE GENOMIC DNA]</scope>
</reference>
<sequence>MFTTRLISDPPLFTDGGASARSATGTVAITVDDANDNSPLCTSVVNVDKDEDQTSVTTLSCSDSDAGTTLSYSIISTTPNSITPSVSSSGVVTVAALDYETDTSHVIKIKVEDDGVPQKSTTVTLNLVVNDLNDNDPTLTGPFTFTVLETAGASNTVYYSATASSEDGPDDALSFSLSDTTYFDIATGTGVITLKTQAPDRETVGSTYTTDLCVEDSANPTARSACQTMTITVTDQNDVTPVFNPAAYTGTVAENTATGTALSTAVTATDGDVSSAFNTVQYSILSGNTGNDFSIHTGTGEVSVAEALDFSVTSNYTLVIQASDGTNTATASYYIQVTSVNLNDPVFTPTSETVSINEDLNIGDPVPYTVSERFQYKNT</sequence>
<keyword evidence="15" id="KW-1185">Reference proteome</keyword>
<dbReference type="GO" id="GO:0007156">
    <property type="term" value="P:homophilic cell adhesion via plasma membrane adhesion molecules"/>
    <property type="evidence" value="ECO:0007669"/>
    <property type="project" value="InterPro"/>
</dbReference>
<keyword evidence="3" id="KW-0812">Transmembrane</keyword>
<dbReference type="CDD" id="cd11304">
    <property type="entry name" value="Cadherin_repeat"/>
    <property type="match status" value="3"/>
</dbReference>
<dbReference type="InterPro" id="IPR015919">
    <property type="entry name" value="Cadherin-like_sf"/>
</dbReference>
<evidence type="ECO:0000256" key="12">
    <source>
        <dbReference type="PROSITE-ProRule" id="PRU00043"/>
    </source>
</evidence>
<name>A0AAV4HG77_9GAST</name>
<dbReference type="Proteomes" id="UP000762676">
    <property type="component" value="Unassembled WGS sequence"/>
</dbReference>
<keyword evidence="11" id="KW-0325">Glycoprotein</keyword>
<evidence type="ECO:0000256" key="11">
    <source>
        <dbReference type="ARBA" id="ARBA00023180"/>
    </source>
</evidence>